<comment type="subcellular location">
    <subcellularLocation>
        <location evidence="1">Cell membrane</location>
        <topology evidence="1">Multi-pass membrane protein</topology>
    </subcellularLocation>
    <subcellularLocation>
        <location evidence="7">Membrane</location>
        <topology evidence="7">Multi-pass membrane protein</topology>
    </subcellularLocation>
</comment>
<proteinExistence type="predicted"/>
<feature type="transmembrane region" description="Helical" evidence="8">
    <location>
        <begin position="43"/>
        <end position="62"/>
    </location>
</feature>
<protein>
    <submittedName>
        <fullName evidence="10">Formate hydrogenlyase</fullName>
    </submittedName>
</protein>
<dbReference type="InterPro" id="IPR003918">
    <property type="entry name" value="NADH_UbQ_OxRdtase"/>
</dbReference>
<feature type="transmembrane region" description="Helical" evidence="8">
    <location>
        <begin position="164"/>
        <end position="186"/>
    </location>
</feature>
<feature type="transmembrane region" description="Helical" evidence="8">
    <location>
        <begin position="396"/>
        <end position="420"/>
    </location>
</feature>
<keyword evidence="4 8" id="KW-1133">Transmembrane helix</keyword>
<dbReference type="EMBL" id="PYHR01000002">
    <property type="protein sequence ID" value="PWD50400.1"/>
    <property type="molecule type" value="Genomic_DNA"/>
</dbReference>
<dbReference type="InterPro" id="IPR001750">
    <property type="entry name" value="ND/Mrp_TM"/>
</dbReference>
<evidence type="ECO:0000256" key="4">
    <source>
        <dbReference type="ARBA" id="ARBA00022989"/>
    </source>
</evidence>
<dbReference type="PANTHER" id="PTHR42682">
    <property type="entry name" value="HYDROGENASE-4 COMPONENT F"/>
    <property type="match status" value="1"/>
</dbReference>
<feature type="transmembrane region" description="Helical" evidence="8">
    <location>
        <begin position="134"/>
        <end position="152"/>
    </location>
</feature>
<dbReference type="Pfam" id="PF00361">
    <property type="entry name" value="Proton_antipo_M"/>
    <property type="match status" value="1"/>
</dbReference>
<feature type="transmembrane region" description="Helical" evidence="8">
    <location>
        <begin position="479"/>
        <end position="499"/>
    </location>
</feature>
<feature type="domain" description="NADH:quinone oxidoreductase/Mrp antiporter transmembrane" evidence="9">
    <location>
        <begin position="129"/>
        <end position="387"/>
    </location>
</feature>
<feature type="transmembrane region" description="Helical" evidence="8">
    <location>
        <begin position="361"/>
        <end position="384"/>
    </location>
</feature>
<dbReference type="PANTHER" id="PTHR42682:SF3">
    <property type="entry name" value="FORMATE HYDROGENLYASE SUBUNIT 3-RELATED"/>
    <property type="match status" value="1"/>
</dbReference>
<dbReference type="Proteomes" id="UP000245166">
    <property type="component" value="Unassembled WGS sequence"/>
</dbReference>
<keyword evidence="3 7" id="KW-0812">Transmembrane</keyword>
<sequence length="598" mass="60816">MTAAASQDVLWVAVVGVPLLVAALIGVTGRARTPRTASVHAGLGRWAWLAAVPAGLLALLGDDAVHRADWFLLGSSARLDDLGRPLVGLAAALYALALAFVPRAKTRRPEVLSAFLLLCLVGNVGVFVADDVVTFYLCFTLVSFVGYAAVIHTGTSLSRRAGSIYLVLTVLGEAAVLGALLLVAAAGATTVADVPGAVADSPSGGLIVGLLIAGFGVKAGTVPLHVWLPLAHPAAPTPASAVLSGVMLKAGLIGWLRFLPLGEGDGEPGWGSLLLLLALVGGFLAVPVGLLQDDPKVVLAYSSISQMGFITALVGAALIEPDLAAACALAAVVYAVHHGLVKGALFLGVQAWDAERLPRRVVATAMAVAGASLAGLPLTSGFVAKYVAKEAVGDAVVPFTALPLADVLPLIGLGSTLLLVRLAVVMRRRERDVRPTPLTRDVAWVALCVGAVVPVTVLAQRHADVLSVPGLLDPAALGAQTWPVVAGLALGAAAVVLAARPRFADSRLAHPRGDLVPPGDVVAVEERAVRAAVRATESAFRGLGRARARAGERIAAGPRPSALLERAQGAVGTWIGSGLLLLVAAAVALVWAVGRGAS</sequence>
<evidence type="ECO:0000313" key="11">
    <source>
        <dbReference type="Proteomes" id="UP000245166"/>
    </source>
</evidence>
<dbReference type="AlphaFoldDB" id="A0A2U1ZTY0"/>
<keyword evidence="6 8" id="KW-0472">Membrane</keyword>
<dbReference type="GO" id="GO:0008137">
    <property type="term" value="F:NADH dehydrogenase (ubiquinone) activity"/>
    <property type="evidence" value="ECO:0007669"/>
    <property type="project" value="InterPro"/>
</dbReference>
<feature type="transmembrane region" description="Helical" evidence="8">
    <location>
        <begin position="82"/>
        <end position="99"/>
    </location>
</feature>
<reference evidence="10 11" key="1">
    <citation type="submission" date="2018-03" db="EMBL/GenBank/DDBJ databases">
        <title>Genome assembly of novel Miniimonas species PCH200.</title>
        <authorList>
            <person name="Thakur V."/>
            <person name="Kumar V."/>
            <person name="Singh D."/>
        </authorList>
    </citation>
    <scope>NUCLEOTIDE SEQUENCE [LARGE SCALE GENOMIC DNA]</scope>
    <source>
        <strain evidence="10 11">PCH200</strain>
    </source>
</reference>
<dbReference type="InterPro" id="IPR052175">
    <property type="entry name" value="ComplexI-like_HydComp"/>
</dbReference>
<feature type="transmembrane region" description="Helical" evidence="8">
    <location>
        <begin position="12"/>
        <end position="31"/>
    </location>
</feature>
<evidence type="ECO:0000256" key="5">
    <source>
        <dbReference type="ARBA" id="ARBA00023002"/>
    </source>
</evidence>
<evidence type="ECO:0000259" key="9">
    <source>
        <dbReference type="Pfam" id="PF00361"/>
    </source>
</evidence>
<evidence type="ECO:0000313" key="10">
    <source>
        <dbReference type="EMBL" id="PWD50400.1"/>
    </source>
</evidence>
<feature type="transmembrane region" description="Helical" evidence="8">
    <location>
        <begin position="111"/>
        <end position="128"/>
    </location>
</feature>
<feature type="transmembrane region" description="Helical" evidence="8">
    <location>
        <begin position="240"/>
        <end position="258"/>
    </location>
</feature>
<dbReference type="RefSeq" id="WP_109228782.1">
    <property type="nucleotide sequence ID" value="NZ_PYHR01000002.1"/>
</dbReference>
<dbReference type="OrthoDB" id="9768329at2"/>
<evidence type="ECO:0000256" key="6">
    <source>
        <dbReference type="ARBA" id="ARBA00023136"/>
    </source>
</evidence>
<name>A0A2U1ZTY0_9MICO</name>
<feature type="transmembrane region" description="Helical" evidence="8">
    <location>
        <begin position="270"/>
        <end position="291"/>
    </location>
</feature>
<evidence type="ECO:0000256" key="2">
    <source>
        <dbReference type="ARBA" id="ARBA00022475"/>
    </source>
</evidence>
<evidence type="ECO:0000256" key="1">
    <source>
        <dbReference type="ARBA" id="ARBA00004651"/>
    </source>
</evidence>
<dbReference type="GO" id="GO:0005886">
    <property type="term" value="C:plasma membrane"/>
    <property type="evidence" value="ECO:0007669"/>
    <property type="project" value="UniProtKB-SubCell"/>
</dbReference>
<keyword evidence="11" id="KW-1185">Reference proteome</keyword>
<keyword evidence="5" id="KW-0560">Oxidoreductase</keyword>
<feature type="transmembrane region" description="Helical" evidence="8">
    <location>
        <begin position="441"/>
        <end position="459"/>
    </location>
</feature>
<feature type="transmembrane region" description="Helical" evidence="8">
    <location>
        <begin position="206"/>
        <end position="228"/>
    </location>
</feature>
<accession>A0A2U1ZTY0</accession>
<gene>
    <name evidence="10" type="ORF">C8046_06795</name>
</gene>
<dbReference type="GO" id="GO:0016491">
    <property type="term" value="F:oxidoreductase activity"/>
    <property type="evidence" value="ECO:0007669"/>
    <property type="project" value="UniProtKB-KW"/>
</dbReference>
<feature type="transmembrane region" description="Helical" evidence="8">
    <location>
        <begin position="571"/>
        <end position="593"/>
    </location>
</feature>
<evidence type="ECO:0000256" key="3">
    <source>
        <dbReference type="ARBA" id="ARBA00022692"/>
    </source>
</evidence>
<evidence type="ECO:0000256" key="8">
    <source>
        <dbReference type="SAM" id="Phobius"/>
    </source>
</evidence>
<keyword evidence="2" id="KW-1003">Cell membrane</keyword>
<feature type="transmembrane region" description="Helical" evidence="8">
    <location>
        <begin position="323"/>
        <end position="349"/>
    </location>
</feature>
<evidence type="ECO:0000256" key="7">
    <source>
        <dbReference type="RuleBase" id="RU000320"/>
    </source>
</evidence>
<comment type="caution">
    <text evidence="10">The sequence shown here is derived from an EMBL/GenBank/DDBJ whole genome shotgun (WGS) entry which is preliminary data.</text>
</comment>
<feature type="transmembrane region" description="Helical" evidence="8">
    <location>
        <begin position="298"/>
        <end position="317"/>
    </location>
</feature>
<dbReference type="GO" id="GO:0042773">
    <property type="term" value="P:ATP synthesis coupled electron transport"/>
    <property type="evidence" value="ECO:0007669"/>
    <property type="project" value="InterPro"/>
</dbReference>
<dbReference type="PRINTS" id="PR01437">
    <property type="entry name" value="NUOXDRDTASE4"/>
</dbReference>
<organism evidence="10 11">
    <name type="scientific">Serinibacter arcticus</name>
    <dbReference type="NCBI Taxonomy" id="1655435"/>
    <lineage>
        <taxon>Bacteria</taxon>
        <taxon>Bacillati</taxon>
        <taxon>Actinomycetota</taxon>
        <taxon>Actinomycetes</taxon>
        <taxon>Micrococcales</taxon>
        <taxon>Beutenbergiaceae</taxon>
        <taxon>Serinibacter</taxon>
    </lineage>
</organism>